<reference evidence="2" key="2">
    <citation type="submission" date="2020-06" db="EMBL/GenBank/DDBJ databases">
        <title>Isolation of Planomicrobium glaciei.</title>
        <authorList>
            <person name="Malisova L."/>
            <person name="Safrankova R."/>
            <person name="Jakubu V."/>
            <person name="Spanelova P."/>
        </authorList>
    </citation>
    <scope>NUCLEOTIDE SEQUENCE [LARGE SCALE GENOMIC DNA]</scope>
    <source>
        <strain evidence="2">NRL-ATB46093</strain>
        <plasmid evidence="2">unnamed2</plasmid>
    </source>
</reference>
<accession>A0A7H8QFW4</accession>
<name>A0A7H8QFW4_9BACL</name>
<dbReference type="AlphaFoldDB" id="A0A7H8QFW4"/>
<sequence length="100" mass="11634">MKEIQSNFIVKGYKNGNCYYIVKTDDVAYNVYQQTDPDENFTVKDYKSVLPSLKSLPDEEMIVSMPKEDCTAFLMLNHIDIQKMNLFRIGLKEEEILVNS</sequence>
<dbReference type="Proteomes" id="UP000509222">
    <property type="component" value="Plasmid unnamed2"/>
</dbReference>
<proteinExistence type="predicted"/>
<evidence type="ECO:0000313" key="1">
    <source>
        <dbReference type="EMBL" id="QKX52850.1"/>
    </source>
</evidence>
<organism evidence="1 2">
    <name type="scientific">Planococcus glaciei</name>
    <dbReference type="NCBI Taxonomy" id="459472"/>
    <lineage>
        <taxon>Bacteria</taxon>
        <taxon>Bacillati</taxon>
        <taxon>Bacillota</taxon>
        <taxon>Bacilli</taxon>
        <taxon>Bacillales</taxon>
        <taxon>Caryophanaceae</taxon>
        <taxon>Planococcus</taxon>
    </lineage>
</organism>
<protein>
    <submittedName>
        <fullName evidence="1">Uncharacterized protein</fullName>
    </submittedName>
</protein>
<geneLocation type="plasmid" evidence="1 2">
    <name>unnamed2</name>
</geneLocation>
<keyword evidence="2" id="KW-1185">Reference proteome</keyword>
<evidence type="ECO:0000313" key="2">
    <source>
        <dbReference type="Proteomes" id="UP000509222"/>
    </source>
</evidence>
<keyword evidence="1" id="KW-0614">Plasmid</keyword>
<dbReference type="EMBL" id="CP051179">
    <property type="protein sequence ID" value="QKX52850.1"/>
    <property type="molecule type" value="Genomic_DNA"/>
</dbReference>
<gene>
    <name evidence="1" type="ORF">HF394_19675</name>
</gene>
<dbReference type="RefSeq" id="WP_176295274.1">
    <property type="nucleotide sequence ID" value="NZ_CP051179.1"/>
</dbReference>
<reference evidence="1 2" key="1">
    <citation type="submission" date="2020-04" db="EMBL/GenBank/DDBJ databases">
        <authorList>
            <person name="Pajer P."/>
            <person name="Broz P."/>
        </authorList>
    </citation>
    <scope>NUCLEOTIDE SEQUENCE [LARGE SCALE GENOMIC DNA]</scope>
    <source>
        <strain evidence="2">NRL-ATB46093</strain>
        <plasmid evidence="1 2">unnamed2</plasmid>
    </source>
</reference>